<name>A0A1C7LWB8_GRIFR</name>
<accession>A0A1C7LWB8</accession>
<comment type="caution">
    <text evidence="1">The sequence shown here is derived from an EMBL/GenBank/DDBJ whole genome shotgun (WGS) entry which is preliminary data.</text>
</comment>
<protein>
    <submittedName>
        <fullName evidence="1">Uncharacterized protein</fullName>
    </submittedName>
</protein>
<reference evidence="1 2" key="1">
    <citation type="submission" date="2016-03" db="EMBL/GenBank/DDBJ databases">
        <title>Whole genome sequencing of Grifola frondosa 9006-11.</title>
        <authorList>
            <person name="Min B."/>
            <person name="Park H."/>
            <person name="Kim J.-G."/>
            <person name="Cho H."/>
            <person name="Oh Y.-L."/>
            <person name="Kong W.-S."/>
            <person name="Choi I.-G."/>
        </authorList>
    </citation>
    <scope>NUCLEOTIDE SEQUENCE [LARGE SCALE GENOMIC DNA]</scope>
    <source>
        <strain evidence="1 2">9006-11</strain>
    </source>
</reference>
<organism evidence="1 2">
    <name type="scientific">Grifola frondosa</name>
    <name type="common">Maitake</name>
    <name type="synonym">Polyporus frondosus</name>
    <dbReference type="NCBI Taxonomy" id="5627"/>
    <lineage>
        <taxon>Eukaryota</taxon>
        <taxon>Fungi</taxon>
        <taxon>Dikarya</taxon>
        <taxon>Basidiomycota</taxon>
        <taxon>Agaricomycotina</taxon>
        <taxon>Agaricomycetes</taxon>
        <taxon>Polyporales</taxon>
        <taxon>Grifolaceae</taxon>
        <taxon>Grifola</taxon>
    </lineage>
</organism>
<gene>
    <name evidence="1" type="ORF">A0H81_11024</name>
</gene>
<dbReference type="EMBL" id="LUGG01000019">
    <property type="protein sequence ID" value="OBZ69021.1"/>
    <property type="molecule type" value="Genomic_DNA"/>
</dbReference>
<dbReference type="Proteomes" id="UP000092993">
    <property type="component" value="Unassembled WGS sequence"/>
</dbReference>
<proteinExistence type="predicted"/>
<sequence>MTFEFAQISYEEFTTSFIRPATLPVSNRQEPRYHGAFDDMPHFKVKDTKEDFPVVTDRLYCHPVAILYERPDVAARAQAFDHGYLCERHEDED</sequence>
<dbReference type="AlphaFoldDB" id="A0A1C7LWB8"/>
<keyword evidence="2" id="KW-1185">Reference proteome</keyword>
<evidence type="ECO:0000313" key="1">
    <source>
        <dbReference type="EMBL" id="OBZ69021.1"/>
    </source>
</evidence>
<evidence type="ECO:0000313" key="2">
    <source>
        <dbReference type="Proteomes" id="UP000092993"/>
    </source>
</evidence>